<sequence length="1222" mass="145879">MSKRISRIAKEMQIKRQTMSSQSISDFKNQLKFYQTNDQKNYLAPLIDSFFEHQEGIMLKYKNVPFYISPDGKIYDLYYHQIYSKDGENSQEFRTTSENYYDILLQQLSPHDLENIPNFPDFSQCNSYSEFEEKAIQWKEDILQRLGFIKLPRLLGRTYPRPKFHEDKIHKYFESDEKIITDFSSPRDSSDANKSGKLRTSLSSVKNDFDENEPDYQSEKEIRSESTEEKENRSKMVNPSLRFYDGTDLLIRQNESWKNYLIPPTPKAQYYLSYEEFEEAYYNWGQIVLSQLPQIPPHPKNFEEMYGFLTGEERIQKIQKRMLKESQFDYNKYETKLKKKIIRLNWYDLWRKKIERNTLFYSISFGHGSKIGFSNIFADLKQNQKQNQNQNLNLNENQNQNQNQNQIKNQNQNQNEIKNENQNENQNEIENQNQNQNQNQLTESKKEIYNFLDKIYSKIKNNIHDFNSISKPILGQIYGKIKTNEIEYSKKYQQKINLPLRRTGLTENLLNESYQIPIEMKKEDIDFSFPDYDLSLKIEYSQIHDPKYLQKIQSELNTINENAKLDEFKYLTNANKYSKKNLQIYKQKIDKLTEAGTPLTVEELKEVFHFNIGIDQLSNFLLELVLVKYQEQTISSFFQLSVTKENFSQILNLFYENHSLEFHFRFSQFISELVQTNLGRSLINHYLNNHEVLNLYYIAYSVNMTDNNPQPIFPYSKLIQILCKIKNKNSILDQFENIFFINYYLSIIQSQMTSESQMFSFVSGSNEITKKMKQFTSIMIDNLKNNSNAIINNLFEGINSRSTLISEYYAFILRKLFLYKNGDIEKILMLDESKLFENIRKLGNSKYSHSQQYCQVLWRTLISNNKWLNFLTEKYSKNYQFLILDIYPPNKIENENEFEVENKHRLMNLLLCQFLKTAFDKIDLKKKKKKKLTYDLLRAKLFFDLLSQCEYHVTINYFTETLIFMTKIMKIMAKKFRKISAISTEMPTNIDDFDLLNSYLFISLDHLKIIISIILKLPKNLSQAQKNLVSFFRNLFARNKFSRFFFGLSEYLWELIYKLILYHNGFIGKLIQNNQLNSVIELISPSYHISVVVYGLEHFKKIFNMVNEERNKIKLTKKPSRNKHSLKTIEKDIKSFIDYFEENSFFVTFHMILKSCISSEDRRFINLAEIYNIILTNPSCSKILTQVNSREHYKFTFDFLTQFFKQGYKLKYNKKTKGYSLI</sequence>
<feature type="compositionally biased region" description="Basic and acidic residues" evidence="2">
    <location>
        <begin position="217"/>
        <end position="234"/>
    </location>
</feature>
<reference evidence="3" key="1">
    <citation type="submission" date="2022-10" db="EMBL/GenBank/DDBJ databases">
        <title>Novel sulphate-reducing endosymbionts in the free-living metamonad Anaeramoeba.</title>
        <authorList>
            <person name="Jerlstrom-Hultqvist J."/>
            <person name="Cepicka I."/>
            <person name="Gallot-Lavallee L."/>
            <person name="Salas-Leiva D."/>
            <person name="Curtis B.A."/>
            <person name="Zahonova K."/>
            <person name="Pipaliya S."/>
            <person name="Dacks J."/>
            <person name="Roger A.J."/>
        </authorList>
    </citation>
    <scope>NUCLEOTIDE SEQUENCE</scope>
    <source>
        <strain evidence="3">BMAN</strain>
    </source>
</reference>
<protein>
    <submittedName>
        <fullName evidence="3">Sca1 complex scaffold protein scaa</fullName>
    </submittedName>
</protein>
<feature type="region of interest" description="Disordered" evidence="2">
    <location>
        <begin position="183"/>
        <end position="235"/>
    </location>
</feature>
<evidence type="ECO:0000256" key="1">
    <source>
        <dbReference type="SAM" id="Coils"/>
    </source>
</evidence>
<dbReference type="OrthoDB" id="18066at2759"/>
<evidence type="ECO:0000313" key="4">
    <source>
        <dbReference type="Proteomes" id="UP001149090"/>
    </source>
</evidence>
<dbReference type="EMBL" id="JAPDFW010000063">
    <property type="protein sequence ID" value="KAJ5076069.1"/>
    <property type="molecule type" value="Genomic_DNA"/>
</dbReference>
<evidence type="ECO:0000313" key="3">
    <source>
        <dbReference type="EMBL" id="KAJ5076069.1"/>
    </source>
</evidence>
<dbReference type="PANTHER" id="PTHR37516:SF1">
    <property type="entry name" value="SCA1 COMPLEX SCAFFOLD PROTEIN SCAA"/>
    <property type="match status" value="1"/>
</dbReference>
<organism evidence="3 4">
    <name type="scientific">Anaeramoeba ignava</name>
    <name type="common">Anaerobic marine amoeba</name>
    <dbReference type="NCBI Taxonomy" id="1746090"/>
    <lineage>
        <taxon>Eukaryota</taxon>
        <taxon>Metamonada</taxon>
        <taxon>Anaeramoebidae</taxon>
        <taxon>Anaeramoeba</taxon>
    </lineage>
</organism>
<proteinExistence type="predicted"/>
<keyword evidence="4" id="KW-1185">Reference proteome</keyword>
<dbReference type="GO" id="GO:0005829">
    <property type="term" value="C:cytosol"/>
    <property type="evidence" value="ECO:0007669"/>
    <property type="project" value="TreeGrafter"/>
</dbReference>
<dbReference type="GO" id="GO:1904515">
    <property type="term" value="P:positive regulation of TORC2 signaling"/>
    <property type="evidence" value="ECO:0007669"/>
    <property type="project" value="TreeGrafter"/>
</dbReference>
<accession>A0A9Q0LPB9</accession>
<dbReference type="GO" id="GO:0005886">
    <property type="term" value="C:plasma membrane"/>
    <property type="evidence" value="ECO:0007669"/>
    <property type="project" value="TreeGrafter"/>
</dbReference>
<dbReference type="AlphaFoldDB" id="A0A9Q0LPB9"/>
<feature type="coiled-coil region" evidence="1">
    <location>
        <begin position="377"/>
        <end position="439"/>
    </location>
</feature>
<gene>
    <name evidence="3" type="ORF">M0811_06931</name>
</gene>
<dbReference type="PANTHER" id="PTHR37516">
    <property type="entry name" value="SCA1 COMPLEX SCAFFOLD PROTEIN SCAA"/>
    <property type="match status" value="1"/>
</dbReference>
<dbReference type="Proteomes" id="UP001149090">
    <property type="component" value="Unassembled WGS sequence"/>
</dbReference>
<keyword evidence="1" id="KW-0175">Coiled coil</keyword>
<dbReference type="GO" id="GO:0046579">
    <property type="term" value="P:positive regulation of Ras protein signal transduction"/>
    <property type="evidence" value="ECO:0007669"/>
    <property type="project" value="TreeGrafter"/>
</dbReference>
<evidence type="ECO:0000256" key="2">
    <source>
        <dbReference type="SAM" id="MobiDB-lite"/>
    </source>
</evidence>
<name>A0A9Q0LPB9_ANAIG</name>
<comment type="caution">
    <text evidence="3">The sequence shown here is derived from an EMBL/GenBank/DDBJ whole genome shotgun (WGS) entry which is preliminary data.</text>
</comment>
<dbReference type="InterPro" id="IPR037474">
    <property type="entry name" value="ScaA"/>
</dbReference>